<dbReference type="FunFam" id="2.40.10.10:FF:000047">
    <property type="entry name" value="Trypsin eta"/>
    <property type="match status" value="1"/>
</dbReference>
<dbReference type="Gene3D" id="2.40.10.10">
    <property type="entry name" value="Trypsin-like serine proteases"/>
    <property type="match status" value="1"/>
</dbReference>
<dbReference type="PROSITE" id="PS00135">
    <property type="entry name" value="TRYPSIN_SER"/>
    <property type="match status" value="1"/>
</dbReference>
<dbReference type="InterPro" id="IPR033116">
    <property type="entry name" value="TRYPSIN_SER"/>
</dbReference>
<keyword evidence="6 10" id="KW-0720">Serine protease</keyword>
<evidence type="ECO:0000313" key="14">
    <source>
        <dbReference type="Proteomes" id="UP001151699"/>
    </source>
</evidence>
<keyword evidence="8" id="KW-1015">Disulfide bond</keyword>
<dbReference type="PANTHER" id="PTHR24252:SF7">
    <property type="entry name" value="HYALIN"/>
    <property type="match status" value="1"/>
</dbReference>
<feature type="domain" description="Peptidase S1" evidence="12">
    <location>
        <begin position="248"/>
        <end position="491"/>
    </location>
</feature>
<evidence type="ECO:0000256" key="8">
    <source>
        <dbReference type="ARBA" id="ARBA00023157"/>
    </source>
</evidence>
<feature type="chain" id="PRO_5040462267" evidence="11">
    <location>
        <begin position="28"/>
        <end position="492"/>
    </location>
</feature>
<reference evidence="13" key="1">
    <citation type="submission" date="2022-07" db="EMBL/GenBank/DDBJ databases">
        <authorList>
            <person name="Trinca V."/>
            <person name="Uliana J.V.C."/>
            <person name="Torres T.T."/>
            <person name="Ward R.J."/>
            <person name="Monesi N."/>
        </authorList>
    </citation>
    <scope>NUCLEOTIDE SEQUENCE</scope>
    <source>
        <strain evidence="13">HSMRA1968</strain>
        <tissue evidence="13">Whole embryos</tissue>
    </source>
</reference>
<dbReference type="InterPro" id="IPR001314">
    <property type="entry name" value="Peptidase_S1A"/>
</dbReference>
<comment type="similarity">
    <text evidence="9">Belongs to the peptidase S1 family. CLIP subfamily.</text>
</comment>
<dbReference type="GO" id="GO:0007586">
    <property type="term" value="P:digestion"/>
    <property type="evidence" value="ECO:0007669"/>
    <property type="project" value="UniProtKB-KW"/>
</dbReference>
<evidence type="ECO:0000256" key="3">
    <source>
        <dbReference type="ARBA" id="ARBA00022670"/>
    </source>
</evidence>
<keyword evidence="5 10" id="KW-0378">Hydrolase</keyword>
<comment type="subcellular location">
    <subcellularLocation>
        <location evidence="1">Secreted</location>
    </subcellularLocation>
</comment>
<keyword evidence="11" id="KW-0732">Signal</keyword>
<keyword evidence="7" id="KW-0865">Zymogen</keyword>
<evidence type="ECO:0000313" key="13">
    <source>
        <dbReference type="EMBL" id="KAJ6640320.1"/>
    </source>
</evidence>
<dbReference type="EMBL" id="WJQU01000003">
    <property type="protein sequence ID" value="KAJ6640320.1"/>
    <property type="molecule type" value="Genomic_DNA"/>
</dbReference>
<dbReference type="SUPFAM" id="SSF50494">
    <property type="entry name" value="Trypsin-like serine proteases"/>
    <property type="match status" value="1"/>
</dbReference>
<dbReference type="PROSITE" id="PS50240">
    <property type="entry name" value="TRYPSIN_DOM"/>
    <property type="match status" value="1"/>
</dbReference>
<evidence type="ECO:0000256" key="11">
    <source>
        <dbReference type="SAM" id="SignalP"/>
    </source>
</evidence>
<proteinExistence type="inferred from homology"/>
<dbReference type="InterPro" id="IPR043504">
    <property type="entry name" value="Peptidase_S1_PA_chymotrypsin"/>
</dbReference>
<comment type="caution">
    <text evidence="13">The sequence shown here is derived from an EMBL/GenBank/DDBJ whole genome shotgun (WGS) entry which is preliminary data.</text>
</comment>
<evidence type="ECO:0000256" key="4">
    <source>
        <dbReference type="ARBA" id="ARBA00022757"/>
    </source>
</evidence>
<evidence type="ECO:0000256" key="1">
    <source>
        <dbReference type="ARBA" id="ARBA00004613"/>
    </source>
</evidence>
<dbReference type="PANTHER" id="PTHR24252">
    <property type="entry name" value="ACROSIN-RELATED"/>
    <property type="match status" value="1"/>
</dbReference>
<organism evidence="13 14">
    <name type="scientific">Pseudolycoriella hygida</name>
    <dbReference type="NCBI Taxonomy" id="35572"/>
    <lineage>
        <taxon>Eukaryota</taxon>
        <taxon>Metazoa</taxon>
        <taxon>Ecdysozoa</taxon>
        <taxon>Arthropoda</taxon>
        <taxon>Hexapoda</taxon>
        <taxon>Insecta</taxon>
        <taxon>Pterygota</taxon>
        <taxon>Neoptera</taxon>
        <taxon>Endopterygota</taxon>
        <taxon>Diptera</taxon>
        <taxon>Nematocera</taxon>
        <taxon>Sciaroidea</taxon>
        <taxon>Sciaridae</taxon>
        <taxon>Pseudolycoriella</taxon>
    </lineage>
</organism>
<dbReference type="GO" id="GO:0005576">
    <property type="term" value="C:extracellular region"/>
    <property type="evidence" value="ECO:0007669"/>
    <property type="project" value="UniProtKB-SubCell"/>
</dbReference>
<feature type="signal peptide" evidence="11">
    <location>
        <begin position="1"/>
        <end position="27"/>
    </location>
</feature>
<dbReference type="Proteomes" id="UP001151699">
    <property type="component" value="Chromosome X"/>
</dbReference>
<keyword evidence="14" id="KW-1185">Reference proteome</keyword>
<accession>A0A9Q0RZZ1</accession>
<evidence type="ECO:0000256" key="5">
    <source>
        <dbReference type="ARBA" id="ARBA00022801"/>
    </source>
</evidence>
<evidence type="ECO:0000259" key="12">
    <source>
        <dbReference type="PROSITE" id="PS50240"/>
    </source>
</evidence>
<dbReference type="SMART" id="SM00020">
    <property type="entry name" value="Tryp_SPc"/>
    <property type="match status" value="1"/>
</dbReference>
<keyword evidence="4" id="KW-0222">Digestion</keyword>
<dbReference type="PRINTS" id="PR00722">
    <property type="entry name" value="CHYMOTRYPSIN"/>
</dbReference>
<evidence type="ECO:0000256" key="6">
    <source>
        <dbReference type="ARBA" id="ARBA00022825"/>
    </source>
</evidence>
<protein>
    <submittedName>
        <fullName evidence="13">Serine protease snake</fullName>
    </submittedName>
</protein>
<keyword evidence="2" id="KW-0964">Secreted</keyword>
<keyword evidence="3 10" id="KW-0645">Protease</keyword>
<dbReference type="GO" id="GO:0016485">
    <property type="term" value="P:protein processing"/>
    <property type="evidence" value="ECO:0007669"/>
    <property type="project" value="UniProtKB-ARBA"/>
</dbReference>
<dbReference type="InterPro" id="IPR018114">
    <property type="entry name" value="TRYPSIN_HIS"/>
</dbReference>
<gene>
    <name evidence="13" type="primary">snk_5</name>
    <name evidence="13" type="ORF">Bhyg_13070</name>
</gene>
<dbReference type="InterPro" id="IPR001254">
    <property type="entry name" value="Trypsin_dom"/>
</dbReference>
<dbReference type="GO" id="GO:0004252">
    <property type="term" value="F:serine-type endopeptidase activity"/>
    <property type="evidence" value="ECO:0007669"/>
    <property type="project" value="InterPro"/>
</dbReference>
<evidence type="ECO:0000256" key="10">
    <source>
        <dbReference type="RuleBase" id="RU363034"/>
    </source>
</evidence>
<evidence type="ECO:0000256" key="9">
    <source>
        <dbReference type="ARBA" id="ARBA00024195"/>
    </source>
</evidence>
<dbReference type="CDD" id="cd00190">
    <property type="entry name" value="Tryp_SPc"/>
    <property type="match status" value="1"/>
</dbReference>
<evidence type="ECO:0000256" key="2">
    <source>
        <dbReference type="ARBA" id="ARBA00022525"/>
    </source>
</evidence>
<sequence length="492" mass="54643">MSTMRLSSVCSLYYIVILTIASQSVKAQYDIFYSVARNIARNINNWRYVEDFGNGNGIGSYAPPSSPGVQFTYSGDYKTVGDMCFTKTMTGVCTLTSKCDDAIKEIQKGRSPIICSYDANEAIVCCPKRSNQPVWSYNNPYYHGSPSIQNPVNQIIRPSQQSSQIYHPNQGNPYYQPNQNYQIAQSTKPPPNYNQIIPVRNSEIRKSEQKCEEYSKLATHSSTIQGLSVFSSHQELTVPSCTHPTGLIVGGEVAKAGEFPHMAVIGWTSNGEVDWKCGGSLISEYFVLTAAHCSSVYGIPPDIVRLGDQNLVRQDDKAEPQEYRVASVIVHPDYRHSSNYFDIALIRLAPQVTFTRFIRPACLWQSYYVNSTKTIATGWGQLEFAGDRSDELRKVSLNIIDNSQCQQLYEKSKKLKDGIVSTQLCAGYLEGGRDTCQGDSGGPIQVITPRNQCIFHIIGITSFGKGCAAVNAAGVYTRVSSYLDWIESIVWP</sequence>
<dbReference type="InterPro" id="IPR009003">
    <property type="entry name" value="Peptidase_S1_PA"/>
</dbReference>
<dbReference type="OrthoDB" id="6339452at2759"/>
<dbReference type="AlphaFoldDB" id="A0A9Q0RZZ1"/>
<evidence type="ECO:0000256" key="7">
    <source>
        <dbReference type="ARBA" id="ARBA00023145"/>
    </source>
</evidence>
<dbReference type="Pfam" id="PF00089">
    <property type="entry name" value="Trypsin"/>
    <property type="match status" value="1"/>
</dbReference>
<dbReference type="PROSITE" id="PS00134">
    <property type="entry name" value="TRYPSIN_HIS"/>
    <property type="match status" value="1"/>
</dbReference>
<name>A0A9Q0RZZ1_9DIPT</name>